<name>A0A3M8H547_9BACI</name>
<dbReference type="AlphaFoldDB" id="A0A3M8H547"/>
<dbReference type="Proteomes" id="UP000279909">
    <property type="component" value="Unassembled WGS sequence"/>
</dbReference>
<gene>
    <name evidence="2" type="ORF">EC501_16585</name>
</gene>
<evidence type="ECO:0000256" key="1">
    <source>
        <dbReference type="SAM" id="MobiDB-lite"/>
    </source>
</evidence>
<evidence type="ECO:0000313" key="3">
    <source>
        <dbReference type="Proteomes" id="UP000279909"/>
    </source>
</evidence>
<dbReference type="RefSeq" id="WP_122973458.1">
    <property type="nucleotide sequence ID" value="NZ_RHLQ01000061.1"/>
</dbReference>
<dbReference type="EMBL" id="RHLQ01000061">
    <property type="protein sequence ID" value="RNC97200.1"/>
    <property type="molecule type" value="Genomic_DNA"/>
</dbReference>
<feature type="compositionally biased region" description="Basic and acidic residues" evidence="1">
    <location>
        <begin position="27"/>
        <end position="39"/>
    </location>
</feature>
<feature type="region of interest" description="Disordered" evidence="1">
    <location>
        <begin position="1"/>
        <end position="72"/>
    </location>
</feature>
<sequence>MPNQEMNNTRSNCQGNVCGTEQSSMNRNDRSKNREEFASEIHVGANLEQTHSNNALEKRSKRQLHSERTAWN</sequence>
<protein>
    <submittedName>
        <fullName evidence="2">Uncharacterized protein</fullName>
    </submittedName>
</protein>
<proteinExistence type="predicted"/>
<organism evidence="2 3">
    <name type="scientific">Lysinibacillus halotolerans</name>
    <dbReference type="NCBI Taxonomy" id="1368476"/>
    <lineage>
        <taxon>Bacteria</taxon>
        <taxon>Bacillati</taxon>
        <taxon>Bacillota</taxon>
        <taxon>Bacilli</taxon>
        <taxon>Bacillales</taxon>
        <taxon>Bacillaceae</taxon>
        <taxon>Lysinibacillus</taxon>
    </lineage>
</organism>
<comment type="caution">
    <text evidence="2">The sequence shown here is derived from an EMBL/GenBank/DDBJ whole genome shotgun (WGS) entry which is preliminary data.</text>
</comment>
<feature type="compositionally biased region" description="Polar residues" evidence="1">
    <location>
        <begin position="1"/>
        <end position="26"/>
    </location>
</feature>
<evidence type="ECO:0000313" key="2">
    <source>
        <dbReference type="EMBL" id="RNC97200.1"/>
    </source>
</evidence>
<dbReference type="OrthoDB" id="9985488at2"/>
<keyword evidence="3" id="KW-1185">Reference proteome</keyword>
<reference evidence="2 3" key="1">
    <citation type="journal article" date="2014" name="Int. J. Syst. Evol. Microbiol.">
        <title>Lysinibacillus halotolerans sp. nov., isolated from saline-alkaline soil.</title>
        <authorList>
            <person name="Kong D."/>
            <person name="Wang Y."/>
            <person name="Zhao B."/>
            <person name="Li Y."/>
            <person name="Song J."/>
            <person name="Zhai Y."/>
            <person name="Zhang C."/>
            <person name="Wang H."/>
            <person name="Chen X."/>
            <person name="Zhao B."/>
            <person name="Ruan Z."/>
        </authorList>
    </citation>
    <scope>NUCLEOTIDE SEQUENCE [LARGE SCALE GENOMIC DNA]</scope>
    <source>
        <strain evidence="2 3">MCCC 1A12703</strain>
    </source>
</reference>
<accession>A0A3M8H547</accession>